<dbReference type="EMBL" id="CP046912">
    <property type="protein sequence ID" value="QGZ59470.1"/>
    <property type="molecule type" value="Genomic_DNA"/>
</dbReference>
<name>A0A7Z2GDE3_9BURK</name>
<dbReference type="RefSeq" id="WP_158762652.1">
    <property type="nucleotide sequence ID" value="NZ_CP046912.1"/>
</dbReference>
<feature type="domain" description="BIG2" evidence="2">
    <location>
        <begin position="330"/>
        <end position="416"/>
    </location>
</feature>
<dbReference type="Pfam" id="PF17482">
    <property type="entry name" value="Phage_sheath_1C"/>
    <property type="match status" value="1"/>
</dbReference>
<dbReference type="OrthoDB" id="9767864at2"/>
<dbReference type="AlphaFoldDB" id="A0A7Z2GDE3"/>
<dbReference type="Gene3D" id="3.40.50.11780">
    <property type="match status" value="2"/>
</dbReference>
<sequence>MSTLTYPGVYIEEIPSGVHTITGVATSIAAFVGWAPQGPVNAATLVQSWAGYAAVFGGLDARSQLGYCVSQFFLNGGTQCYIVRLVWDGTLPAASGAPAPCATAFSNSIGYPEATVTATIGNVSGAITLGIGAPPLTAIAVEPNLPAGYTPPLTVLPPPMPTGATMTLSALPTYADNSQQPALGGVKWTSLPAGMVSIAGNVVTAMNSGNGTVTATDASGVVSGTLAIQVVNTLFSKLAINAPGGSLKVAPGETLALSATGEYGGVTQDLTAQVGWGPPQCFLSPQSPGLFTAPINAVQGTTVQVNAVLPWSAPGGTAPASATITIAPPAVLSPAIYPQNATTVPSGPAIQFAVYGYESSKPTELVALPQADWPITSSDGTVASVATATGVVTPGNAGSATLTATSTANPLVTLTTTLTVSAAPKLSGISVSPASVSVPQNETQQMTATGLYSDGSTADLTNIVTWSVTPAGTAGITVTGLLTGSSPGTAVVTAKWPTVPDSAGIPVTVTLRELESIAVTTPAVPPWLKPGQPVQLTATPTYSDGPGASVSTSATWSVSPPQFAQALGGNVVANAAGAPLTLFAANPGVWGNTLMVGVTLQPNNSNFNLIVQRSASNGRVTTLESFLNLSVVPTDPRYVVNVIDNTSNYITFVSPVSGAIVAPTGTPAATPPVPLGGGADGAVLTPATDANFENVLLNTPSGGIGLLDTVDIFNLLCVPGETDTATISQLQAYCNKKRALYIVDAPPLATESALQAQGPLGTAPGGTLQGGITGTYASNSAYYFPWVSAPDPLSPGNSKLSPPCGFVAGIYAATDATRGVWKAPAGISAGLTGQSGLQYVLTDDQNGSLNPQAINCLRLFRVYGEVVWGARTLAGNDQAGSEWKYVPVRRLALFLESSLYEGTQWVIFEPNDEKLWGQIRLNIGSFMQWLFLQGAFAGTTPQEAYFVKCDEDINTDANIALGIVTVQVGFAPLNPAEFLVIEIQQINNQSS</sequence>
<feature type="domain" description="BIG2" evidence="2">
    <location>
        <begin position="149"/>
        <end position="227"/>
    </location>
</feature>
<dbReference type="SMART" id="SM00635">
    <property type="entry name" value="BID_2"/>
    <property type="match status" value="3"/>
</dbReference>
<dbReference type="PANTHER" id="PTHR35861">
    <property type="match status" value="1"/>
</dbReference>
<accession>A0A7Z2GDE3</accession>
<dbReference type="InterPro" id="IPR020287">
    <property type="entry name" value="Tail_sheath_C"/>
</dbReference>
<dbReference type="InterPro" id="IPR008964">
    <property type="entry name" value="Invasin/intimin_cell_adhesion"/>
</dbReference>
<gene>
    <name evidence="3" type="ORF">FAZ97_31235</name>
</gene>
<dbReference type="KEGG" id="pacp:FAZ97_31235"/>
<evidence type="ECO:0000313" key="4">
    <source>
        <dbReference type="Proteomes" id="UP000434209"/>
    </source>
</evidence>
<comment type="similarity">
    <text evidence="1">Belongs to the myoviridae tail sheath protein family.</text>
</comment>
<evidence type="ECO:0000313" key="3">
    <source>
        <dbReference type="EMBL" id="QGZ59470.1"/>
    </source>
</evidence>
<organism evidence="3 4">
    <name type="scientific">Paraburkholderia acidiphila</name>
    <dbReference type="NCBI Taxonomy" id="2571747"/>
    <lineage>
        <taxon>Bacteria</taxon>
        <taxon>Pseudomonadati</taxon>
        <taxon>Pseudomonadota</taxon>
        <taxon>Betaproteobacteria</taxon>
        <taxon>Burkholderiales</taxon>
        <taxon>Burkholderiaceae</taxon>
        <taxon>Paraburkholderia</taxon>
    </lineage>
</organism>
<dbReference type="Proteomes" id="UP000434209">
    <property type="component" value="Chromosome 4"/>
</dbReference>
<dbReference type="InterPro" id="IPR003343">
    <property type="entry name" value="Big_2"/>
</dbReference>
<dbReference type="Pfam" id="PF02368">
    <property type="entry name" value="Big_2"/>
    <property type="match status" value="1"/>
</dbReference>
<dbReference type="InterPro" id="IPR035089">
    <property type="entry name" value="Phage_sheath_subtilisin"/>
</dbReference>
<protein>
    <recommendedName>
        <fullName evidence="2">BIG2 domain-containing protein</fullName>
    </recommendedName>
</protein>
<keyword evidence="4" id="KW-1185">Reference proteome</keyword>
<reference evidence="3 4" key="1">
    <citation type="submission" date="2019-12" db="EMBL/GenBank/DDBJ databases">
        <title>Paraburkholderia acidiphila 7Q-K02 sp. nov and Paraburkholderia acidisoli DHF22 sp. nov., two strains isolated from forest soil.</title>
        <authorList>
            <person name="Gao Z."/>
            <person name="Qiu L."/>
        </authorList>
    </citation>
    <scope>NUCLEOTIDE SEQUENCE [LARGE SCALE GENOMIC DNA]</scope>
    <source>
        <strain evidence="3 4">7Q-K02</strain>
    </source>
</reference>
<proteinExistence type="inferred from homology"/>
<evidence type="ECO:0000256" key="1">
    <source>
        <dbReference type="ARBA" id="ARBA00008005"/>
    </source>
</evidence>
<feature type="domain" description="BIG2" evidence="2">
    <location>
        <begin position="425"/>
        <end position="506"/>
    </location>
</feature>
<dbReference type="Gene3D" id="2.60.40.1080">
    <property type="match status" value="4"/>
</dbReference>
<dbReference type="InterPro" id="IPR052042">
    <property type="entry name" value="Tail_sheath_structural"/>
</dbReference>
<dbReference type="SUPFAM" id="SSF49373">
    <property type="entry name" value="Invasin/intimin cell-adhesion fragments"/>
    <property type="match status" value="1"/>
</dbReference>
<dbReference type="PANTHER" id="PTHR35861:SF1">
    <property type="entry name" value="PHAGE TAIL SHEATH PROTEIN"/>
    <property type="match status" value="1"/>
</dbReference>
<dbReference type="Pfam" id="PF04984">
    <property type="entry name" value="Phage_sheath_1"/>
    <property type="match status" value="1"/>
</dbReference>
<evidence type="ECO:0000259" key="2">
    <source>
        <dbReference type="SMART" id="SM00635"/>
    </source>
</evidence>